<organism evidence="1">
    <name type="scientific">uncultured Caudovirales phage</name>
    <dbReference type="NCBI Taxonomy" id="2100421"/>
    <lineage>
        <taxon>Viruses</taxon>
        <taxon>Duplodnaviria</taxon>
        <taxon>Heunggongvirae</taxon>
        <taxon>Uroviricota</taxon>
        <taxon>Caudoviricetes</taxon>
        <taxon>Peduoviridae</taxon>
        <taxon>Maltschvirus</taxon>
        <taxon>Maltschvirus maltsch</taxon>
    </lineage>
</organism>
<proteinExistence type="predicted"/>
<accession>A0A6J5NWT1</accession>
<protein>
    <submittedName>
        <fullName evidence="1">Uncharacterized protein</fullName>
    </submittedName>
</protein>
<dbReference type="EMBL" id="LR796738">
    <property type="protein sequence ID" value="CAB4162066.1"/>
    <property type="molecule type" value="Genomic_DNA"/>
</dbReference>
<reference evidence="1" key="1">
    <citation type="submission" date="2020-04" db="EMBL/GenBank/DDBJ databases">
        <authorList>
            <person name="Chiriac C."/>
            <person name="Salcher M."/>
            <person name="Ghai R."/>
            <person name="Kavagutti S V."/>
        </authorList>
    </citation>
    <scope>NUCLEOTIDE SEQUENCE</scope>
</reference>
<sequence length="63" mass="6846">MKAPRLTAPQKAALAAYTKAVAAEDRYLGSVFVTPTGQKDREERTQAAYLACKALGMDHRHGL</sequence>
<gene>
    <name evidence="1" type="ORF">UFOVP783_15</name>
</gene>
<name>A0A6J5NWT1_9CAUD</name>
<evidence type="ECO:0000313" key="1">
    <source>
        <dbReference type="EMBL" id="CAB4162066.1"/>
    </source>
</evidence>